<proteinExistence type="predicted"/>
<dbReference type="GO" id="GO:0005634">
    <property type="term" value="C:nucleus"/>
    <property type="evidence" value="ECO:0007669"/>
    <property type="project" value="TreeGrafter"/>
</dbReference>
<dbReference type="InterPro" id="IPR050863">
    <property type="entry name" value="CenT-Element_Derived"/>
</dbReference>
<dbReference type="EMBL" id="BGPR01055105">
    <property type="protein sequence ID" value="GBO31747.1"/>
    <property type="molecule type" value="Genomic_DNA"/>
</dbReference>
<evidence type="ECO:0000259" key="1">
    <source>
        <dbReference type="Pfam" id="PF03184"/>
    </source>
</evidence>
<organism evidence="2 3">
    <name type="scientific">Araneus ventricosus</name>
    <name type="common">Orbweaver spider</name>
    <name type="synonym">Epeira ventricosa</name>
    <dbReference type="NCBI Taxonomy" id="182803"/>
    <lineage>
        <taxon>Eukaryota</taxon>
        <taxon>Metazoa</taxon>
        <taxon>Ecdysozoa</taxon>
        <taxon>Arthropoda</taxon>
        <taxon>Chelicerata</taxon>
        <taxon>Arachnida</taxon>
        <taxon>Araneae</taxon>
        <taxon>Araneomorphae</taxon>
        <taxon>Entelegynae</taxon>
        <taxon>Araneoidea</taxon>
        <taxon>Araneidae</taxon>
        <taxon>Araneus</taxon>
    </lineage>
</organism>
<accession>A0A4Y2W6Z2</accession>
<comment type="caution">
    <text evidence="2">The sequence shown here is derived from an EMBL/GenBank/DDBJ whole genome shotgun (WGS) entry which is preliminary data.</text>
</comment>
<protein>
    <submittedName>
        <fullName evidence="2">Tigger transposable element-derived protein 4</fullName>
    </submittedName>
</protein>
<dbReference type="AlphaFoldDB" id="A0A4Y2W6Z2"/>
<name>A0A4Y2W6Z2_ARAVE</name>
<dbReference type="InterPro" id="IPR004875">
    <property type="entry name" value="DDE_SF_endonuclease_dom"/>
</dbReference>
<gene>
    <name evidence="2" type="primary">Tigd4_327</name>
    <name evidence="2" type="ORF">AVEN_190198_1</name>
</gene>
<reference evidence="2 3" key="1">
    <citation type="journal article" date="2019" name="Sci. Rep.">
        <title>Orb-weaving spider Araneus ventricosus genome elucidates the spidroin gene catalogue.</title>
        <authorList>
            <person name="Kono N."/>
            <person name="Nakamura H."/>
            <person name="Ohtoshi R."/>
            <person name="Moran D.A.P."/>
            <person name="Shinohara A."/>
            <person name="Yoshida Y."/>
            <person name="Fujiwara M."/>
            <person name="Mori M."/>
            <person name="Tomita M."/>
            <person name="Arakawa K."/>
        </authorList>
    </citation>
    <scope>NUCLEOTIDE SEQUENCE [LARGE SCALE GENOMIC DNA]</scope>
</reference>
<dbReference type="OrthoDB" id="10056141at2759"/>
<dbReference type="Pfam" id="PF03184">
    <property type="entry name" value="DDE_1"/>
    <property type="match status" value="1"/>
</dbReference>
<feature type="domain" description="DDE-1" evidence="1">
    <location>
        <begin position="21"/>
        <end position="148"/>
    </location>
</feature>
<sequence>MLSERTLNFKGEKCSGGKEAKQRISILLAANMNGTQKLPPLFIGKYFKPICFKNVNKLPAAYHANRNPWMTGHIYEKWLRDLDRRFLSEKRKVPLIVDNCSVHVEVSDLKAIRVEFLPPKVILQPMDQGVINSFKRIYRKVLLQRVIMGLEL</sequence>
<evidence type="ECO:0000313" key="3">
    <source>
        <dbReference type="Proteomes" id="UP000499080"/>
    </source>
</evidence>
<dbReference type="Proteomes" id="UP000499080">
    <property type="component" value="Unassembled WGS sequence"/>
</dbReference>
<dbReference type="GO" id="GO:0003677">
    <property type="term" value="F:DNA binding"/>
    <property type="evidence" value="ECO:0007669"/>
    <property type="project" value="TreeGrafter"/>
</dbReference>
<dbReference type="PANTHER" id="PTHR19303">
    <property type="entry name" value="TRANSPOSON"/>
    <property type="match status" value="1"/>
</dbReference>
<dbReference type="PANTHER" id="PTHR19303:SF73">
    <property type="entry name" value="PROTEIN PDC2"/>
    <property type="match status" value="1"/>
</dbReference>
<evidence type="ECO:0000313" key="2">
    <source>
        <dbReference type="EMBL" id="GBO31747.1"/>
    </source>
</evidence>
<keyword evidence="3" id="KW-1185">Reference proteome</keyword>